<keyword evidence="1" id="KW-0472">Membrane</keyword>
<reference evidence="2" key="1">
    <citation type="submission" date="2018-02" db="EMBL/GenBank/DDBJ databases">
        <title>Rhizophora mucronata_Transcriptome.</title>
        <authorList>
            <person name="Meera S.P."/>
            <person name="Sreeshan A."/>
            <person name="Augustine A."/>
        </authorList>
    </citation>
    <scope>NUCLEOTIDE SEQUENCE</scope>
    <source>
        <tissue evidence="2">Leaf</tissue>
    </source>
</reference>
<evidence type="ECO:0000256" key="1">
    <source>
        <dbReference type="SAM" id="Phobius"/>
    </source>
</evidence>
<protein>
    <submittedName>
        <fullName evidence="2">Uncharacterized protein</fullName>
    </submittedName>
</protein>
<keyword evidence="1" id="KW-0812">Transmembrane</keyword>
<sequence length="62" mass="7464">MCASLVAEKADQPDLYVYIHVCIYVCVWLDGWMCVCVYKHKNFLLSFVWDFLFSQLIRHEWS</sequence>
<organism evidence="2">
    <name type="scientific">Rhizophora mucronata</name>
    <name type="common">Asiatic mangrove</name>
    <dbReference type="NCBI Taxonomy" id="61149"/>
    <lineage>
        <taxon>Eukaryota</taxon>
        <taxon>Viridiplantae</taxon>
        <taxon>Streptophyta</taxon>
        <taxon>Embryophyta</taxon>
        <taxon>Tracheophyta</taxon>
        <taxon>Spermatophyta</taxon>
        <taxon>Magnoliopsida</taxon>
        <taxon>eudicotyledons</taxon>
        <taxon>Gunneridae</taxon>
        <taxon>Pentapetalae</taxon>
        <taxon>rosids</taxon>
        <taxon>fabids</taxon>
        <taxon>Malpighiales</taxon>
        <taxon>Rhizophoraceae</taxon>
        <taxon>Rhizophora</taxon>
    </lineage>
</organism>
<evidence type="ECO:0000313" key="2">
    <source>
        <dbReference type="EMBL" id="MBW86551.1"/>
    </source>
</evidence>
<proteinExistence type="predicted"/>
<name>A0A2P2IZC5_RHIMU</name>
<keyword evidence="1" id="KW-1133">Transmembrane helix</keyword>
<accession>A0A2P2IZC5</accession>
<feature type="transmembrane region" description="Helical" evidence="1">
    <location>
        <begin position="15"/>
        <end position="38"/>
    </location>
</feature>
<dbReference type="AlphaFoldDB" id="A0A2P2IZC5"/>
<dbReference type="EMBL" id="GGEC01006068">
    <property type="protein sequence ID" value="MBW86551.1"/>
    <property type="molecule type" value="Transcribed_RNA"/>
</dbReference>